<dbReference type="PANTHER" id="PTHR43133">
    <property type="entry name" value="RNA POLYMERASE ECF-TYPE SIGMA FACTO"/>
    <property type="match status" value="1"/>
</dbReference>
<dbReference type="GO" id="GO:0016987">
    <property type="term" value="F:sigma factor activity"/>
    <property type="evidence" value="ECO:0007669"/>
    <property type="project" value="UniProtKB-KW"/>
</dbReference>
<evidence type="ECO:0008006" key="10">
    <source>
        <dbReference type="Google" id="ProtNLM"/>
    </source>
</evidence>
<reference evidence="8 9" key="1">
    <citation type="journal article" date="2016" name="Nat. Commun.">
        <title>Thousands of microbial genomes shed light on interconnected biogeochemical processes in an aquifer system.</title>
        <authorList>
            <person name="Anantharaman K."/>
            <person name="Brown C.T."/>
            <person name="Hug L.A."/>
            <person name="Sharon I."/>
            <person name="Castelle C.J."/>
            <person name="Probst A.J."/>
            <person name="Thomas B.C."/>
            <person name="Singh A."/>
            <person name="Wilkins M.J."/>
            <person name="Karaoz U."/>
            <person name="Brodie E.L."/>
            <person name="Williams K.H."/>
            <person name="Hubbard S.S."/>
            <person name="Banfield J.F."/>
        </authorList>
    </citation>
    <scope>NUCLEOTIDE SEQUENCE [LARGE SCALE GENOMIC DNA]</scope>
</reference>
<evidence type="ECO:0000256" key="4">
    <source>
        <dbReference type="ARBA" id="ARBA00023163"/>
    </source>
</evidence>
<gene>
    <name evidence="8" type="ORF">A2690_04390</name>
</gene>
<dbReference type="EMBL" id="MFZF01000023">
    <property type="protein sequence ID" value="OGK15867.1"/>
    <property type="molecule type" value="Genomic_DNA"/>
</dbReference>
<dbReference type="GO" id="GO:0003677">
    <property type="term" value="F:DNA binding"/>
    <property type="evidence" value="ECO:0007669"/>
    <property type="project" value="InterPro"/>
</dbReference>
<evidence type="ECO:0000256" key="5">
    <source>
        <dbReference type="SAM" id="MobiDB-lite"/>
    </source>
</evidence>
<dbReference type="PANTHER" id="PTHR43133:SF62">
    <property type="entry name" value="RNA POLYMERASE SIGMA FACTOR SIGZ"/>
    <property type="match status" value="1"/>
</dbReference>
<comment type="similarity">
    <text evidence="1">Belongs to the sigma-70 factor family. ECF subfamily.</text>
</comment>
<dbReference type="NCBIfam" id="TIGR02937">
    <property type="entry name" value="sigma70-ECF"/>
    <property type="match status" value="1"/>
</dbReference>
<evidence type="ECO:0000313" key="9">
    <source>
        <dbReference type="Proteomes" id="UP000178372"/>
    </source>
</evidence>
<evidence type="ECO:0000256" key="3">
    <source>
        <dbReference type="ARBA" id="ARBA00023082"/>
    </source>
</evidence>
<dbReference type="Gene3D" id="1.10.1740.10">
    <property type="match status" value="1"/>
</dbReference>
<evidence type="ECO:0000259" key="6">
    <source>
        <dbReference type="Pfam" id="PF04542"/>
    </source>
</evidence>
<dbReference type="Gene3D" id="1.10.10.10">
    <property type="entry name" value="Winged helix-like DNA-binding domain superfamily/Winged helix DNA-binding domain"/>
    <property type="match status" value="1"/>
</dbReference>
<dbReference type="SUPFAM" id="SSF88946">
    <property type="entry name" value="Sigma2 domain of RNA polymerase sigma factors"/>
    <property type="match status" value="1"/>
</dbReference>
<dbReference type="InterPro" id="IPR007627">
    <property type="entry name" value="RNA_pol_sigma70_r2"/>
</dbReference>
<name>A0A1F7GAF1_9BACT</name>
<feature type="domain" description="RNA polymerase sigma-70 region 2" evidence="6">
    <location>
        <begin position="64"/>
        <end position="126"/>
    </location>
</feature>
<proteinExistence type="inferred from homology"/>
<evidence type="ECO:0000259" key="7">
    <source>
        <dbReference type="Pfam" id="PF08281"/>
    </source>
</evidence>
<dbReference type="Proteomes" id="UP000178372">
    <property type="component" value="Unassembled WGS sequence"/>
</dbReference>
<keyword evidence="2" id="KW-0805">Transcription regulation</keyword>
<dbReference type="AlphaFoldDB" id="A0A1F7GAF1"/>
<dbReference type="InterPro" id="IPR039425">
    <property type="entry name" value="RNA_pol_sigma-70-like"/>
</dbReference>
<dbReference type="Pfam" id="PF08281">
    <property type="entry name" value="Sigma70_r4_2"/>
    <property type="match status" value="1"/>
</dbReference>
<feature type="region of interest" description="Disordered" evidence="5">
    <location>
        <begin position="1"/>
        <end position="38"/>
    </location>
</feature>
<feature type="compositionally biased region" description="Basic and acidic residues" evidence="5">
    <location>
        <begin position="28"/>
        <end position="38"/>
    </location>
</feature>
<feature type="domain" description="RNA polymerase sigma factor 70 region 4 type 2" evidence="7">
    <location>
        <begin position="166"/>
        <end position="217"/>
    </location>
</feature>
<dbReference type="InterPro" id="IPR013249">
    <property type="entry name" value="RNA_pol_sigma70_r4_t2"/>
</dbReference>
<dbReference type="InterPro" id="IPR036388">
    <property type="entry name" value="WH-like_DNA-bd_sf"/>
</dbReference>
<protein>
    <recommendedName>
        <fullName evidence="10">RNA polymerase sigma factor 70 region 4 type 2 domain-containing protein</fullName>
    </recommendedName>
</protein>
<keyword evidence="4" id="KW-0804">Transcription</keyword>
<keyword evidence="3" id="KW-0731">Sigma factor</keyword>
<dbReference type="GO" id="GO:0006352">
    <property type="term" value="P:DNA-templated transcription initiation"/>
    <property type="evidence" value="ECO:0007669"/>
    <property type="project" value="InterPro"/>
</dbReference>
<evidence type="ECO:0000256" key="2">
    <source>
        <dbReference type="ARBA" id="ARBA00023015"/>
    </source>
</evidence>
<dbReference type="InterPro" id="IPR014284">
    <property type="entry name" value="RNA_pol_sigma-70_dom"/>
</dbReference>
<evidence type="ECO:0000256" key="1">
    <source>
        <dbReference type="ARBA" id="ARBA00010641"/>
    </source>
</evidence>
<accession>A0A1F7GAF1</accession>
<dbReference type="InterPro" id="IPR013325">
    <property type="entry name" value="RNA_pol_sigma_r2"/>
</dbReference>
<dbReference type="SUPFAM" id="SSF88659">
    <property type="entry name" value="Sigma3 and sigma4 domains of RNA polymerase sigma factors"/>
    <property type="match status" value="1"/>
</dbReference>
<dbReference type="Pfam" id="PF04542">
    <property type="entry name" value="Sigma70_r2"/>
    <property type="match status" value="1"/>
</dbReference>
<comment type="caution">
    <text evidence="8">The sequence shown here is derived from an EMBL/GenBank/DDBJ whole genome shotgun (WGS) entry which is preliminary data.</text>
</comment>
<dbReference type="CDD" id="cd06171">
    <property type="entry name" value="Sigma70_r4"/>
    <property type="match status" value="1"/>
</dbReference>
<sequence>MAGIDTPEYVSILRDTTPAPIKPSNTQEPKENKKDDSPRFTQMLNDALKGGDKRQLDQAAGAVYARYYDELVGYVRRSVDPDTAEEIVQGIFERMWRRLPNTTSDFVNIRAWLYSAAGNALIDRSRIIKRHGEDVELSEHLPDTHPTVEAQVLRALGGEYPITPAQLRRCMTKLPERYRQLLQLRFVEGLTHPKIAEELGANPGTIKVACHRALRKLQELVSEELVHTPSRKPAVS</sequence>
<evidence type="ECO:0000313" key="8">
    <source>
        <dbReference type="EMBL" id="OGK15867.1"/>
    </source>
</evidence>
<dbReference type="InterPro" id="IPR013324">
    <property type="entry name" value="RNA_pol_sigma_r3/r4-like"/>
</dbReference>
<organism evidence="8 9">
    <name type="scientific">Candidatus Roizmanbacteria bacterium RIFCSPHIGHO2_01_FULL_39_12b</name>
    <dbReference type="NCBI Taxonomy" id="1802030"/>
    <lineage>
        <taxon>Bacteria</taxon>
        <taxon>Candidatus Roizmaniibacteriota</taxon>
    </lineage>
</organism>